<sequence length="126" mass="14208">MPIFEAERGGKSAPEPGPLRSAADFLLFLRFLSVHAAEITRTRTFFWVYRNCGSSKVEVPIWMFQGGCSNLDVPRWKFQSGCSNLDVPRWKFQSGCSNLELELPSFTLGGATAFCLRSLVEWIDPK</sequence>
<protein>
    <submittedName>
        <fullName evidence="1">Uncharacterized protein</fullName>
    </submittedName>
</protein>
<name>A0A1W0WIS0_HYPEX</name>
<organism evidence="1 2">
    <name type="scientific">Hypsibius exemplaris</name>
    <name type="common">Freshwater tardigrade</name>
    <dbReference type="NCBI Taxonomy" id="2072580"/>
    <lineage>
        <taxon>Eukaryota</taxon>
        <taxon>Metazoa</taxon>
        <taxon>Ecdysozoa</taxon>
        <taxon>Tardigrada</taxon>
        <taxon>Eutardigrada</taxon>
        <taxon>Parachela</taxon>
        <taxon>Hypsibioidea</taxon>
        <taxon>Hypsibiidae</taxon>
        <taxon>Hypsibius</taxon>
    </lineage>
</organism>
<evidence type="ECO:0000313" key="1">
    <source>
        <dbReference type="EMBL" id="OQV15069.1"/>
    </source>
</evidence>
<keyword evidence="2" id="KW-1185">Reference proteome</keyword>
<accession>A0A1W0WIS0</accession>
<comment type="caution">
    <text evidence="1">The sequence shown here is derived from an EMBL/GenBank/DDBJ whole genome shotgun (WGS) entry which is preliminary data.</text>
</comment>
<dbReference type="AlphaFoldDB" id="A0A1W0WIS0"/>
<reference evidence="2" key="1">
    <citation type="submission" date="2017-01" db="EMBL/GenBank/DDBJ databases">
        <title>Comparative genomics of anhydrobiosis in the tardigrade Hypsibius dujardini.</title>
        <authorList>
            <person name="Yoshida Y."/>
            <person name="Koutsovoulos G."/>
            <person name="Laetsch D."/>
            <person name="Stevens L."/>
            <person name="Kumar S."/>
            <person name="Horikawa D."/>
            <person name="Ishino K."/>
            <person name="Komine S."/>
            <person name="Tomita M."/>
            <person name="Blaxter M."/>
            <person name="Arakawa K."/>
        </authorList>
    </citation>
    <scope>NUCLEOTIDE SEQUENCE [LARGE SCALE GENOMIC DNA]</scope>
    <source>
        <strain evidence="2">Z151</strain>
    </source>
</reference>
<dbReference type="Proteomes" id="UP000192578">
    <property type="component" value="Unassembled WGS sequence"/>
</dbReference>
<proteinExistence type="predicted"/>
<gene>
    <name evidence="1" type="ORF">BV898_10701</name>
</gene>
<dbReference type="EMBL" id="MTYJ01000094">
    <property type="protein sequence ID" value="OQV15069.1"/>
    <property type="molecule type" value="Genomic_DNA"/>
</dbReference>
<evidence type="ECO:0000313" key="2">
    <source>
        <dbReference type="Proteomes" id="UP000192578"/>
    </source>
</evidence>